<dbReference type="PANTHER" id="PTHR14218:SF15">
    <property type="entry name" value="TRIPEPTIDYL-PEPTIDASE 1"/>
    <property type="match status" value="1"/>
</dbReference>
<evidence type="ECO:0000256" key="1">
    <source>
        <dbReference type="ARBA" id="ARBA00022670"/>
    </source>
</evidence>
<gene>
    <name evidence="5" type="ORF">A2872_02705</name>
</gene>
<keyword evidence="3" id="KW-0720">Serine protease</keyword>
<dbReference type="InterPro" id="IPR000209">
    <property type="entry name" value="Peptidase_S8/S53_dom"/>
</dbReference>
<reference evidence="5 6" key="1">
    <citation type="journal article" date="2016" name="Nat. Commun.">
        <title>Thousands of microbial genomes shed light on interconnected biogeochemical processes in an aquifer system.</title>
        <authorList>
            <person name="Anantharaman K."/>
            <person name="Brown C.T."/>
            <person name="Hug L.A."/>
            <person name="Sharon I."/>
            <person name="Castelle C.J."/>
            <person name="Probst A.J."/>
            <person name="Thomas B.C."/>
            <person name="Singh A."/>
            <person name="Wilkins M.J."/>
            <person name="Karaoz U."/>
            <person name="Brodie E.L."/>
            <person name="Williams K.H."/>
            <person name="Hubbard S.S."/>
            <person name="Banfield J.F."/>
        </authorList>
    </citation>
    <scope>NUCLEOTIDE SEQUENCE [LARGE SCALE GENOMIC DNA]</scope>
</reference>
<dbReference type="Gene3D" id="3.40.50.200">
    <property type="entry name" value="Peptidase S8/S53 domain"/>
    <property type="match status" value="1"/>
</dbReference>
<comment type="caution">
    <text evidence="5">The sequence shown here is derived from an EMBL/GenBank/DDBJ whole genome shotgun (WGS) entry which is preliminary data.</text>
</comment>
<evidence type="ECO:0000256" key="2">
    <source>
        <dbReference type="ARBA" id="ARBA00022801"/>
    </source>
</evidence>
<dbReference type="PROSITE" id="PS00138">
    <property type="entry name" value="SUBTILASE_SER"/>
    <property type="match status" value="1"/>
</dbReference>
<evidence type="ECO:0000313" key="5">
    <source>
        <dbReference type="EMBL" id="OGG07099.1"/>
    </source>
</evidence>
<dbReference type="PROSITE" id="PS51695">
    <property type="entry name" value="SEDOLISIN"/>
    <property type="match status" value="1"/>
</dbReference>
<keyword evidence="1" id="KW-0645">Protease</keyword>
<sequence>MCPPGANTTNVRCHARVAVNEKGKPTITSSPAAYGPAQFHGAYNLPVNAISGNPTIALVLAYDNPNALADLNFYSQSFGIPTLADCSTGAVPCFRKVNQYGGTTYPVVNAGWALESSLDVQVAHAICQNCNILLFEANSNSYSDLMTAVDRARMMGATVISNSYGSGEFNGETVFDSHFNYPGVAFTFSAGDSGYGTSYPAASRFVTSVGGTTLKLGANNTYGSESVWKGTGSGCSAYESKPAWQHDTGCPRRTLNDVSAVADPNTGAAIYDSTPYNGQTGWFRVGGTSLSAPLIAGVYALSGNTSGLANSIPYFSSGLRDVTVGNNGRCKRFSSYLCTAISGYDAPTGLGTPNGIGAF</sequence>
<dbReference type="EMBL" id="MFJG01000017">
    <property type="protein sequence ID" value="OGG07099.1"/>
    <property type="molecule type" value="Genomic_DNA"/>
</dbReference>
<dbReference type="InterPro" id="IPR030400">
    <property type="entry name" value="Sedolisin_dom"/>
</dbReference>
<dbReference type="AlphaFoldDB" id="A0A1F5Z3R6"/>
<evidence type="ECO:0000259" key="4">
    <source>
        <dbReference type="PROSITE" id="PS51695"/>
    </source>
</evidence>
<dbReference type="Proteomes" id="UP000178681">
    <property type="component" value="Unassembled WGS sequence"/>
</dbReference>
<feature type="domain" description="Peptidase S53" evidence="4">
    <location>
        <begin position="33"/>
        <end position="359"/>
    </location>
</feature>
<proteinExistence type="predicted"/>
<dbReference type="InterPro" id="IPR050819">
    <property type="entry name" value="Tripeptidyl-peptidase_I"/>
</dbReference>
<dbReference type="InterPro" id="IPR036852">
    <property type="entry name" value="Peptidase_S8/S53_dom_sf"/>
</dbReference>
<name>A0A1F5Z3R6_9BACT</name>
<dbReference type="SUPFAM" id="SSF52743">
    <property type="entry name" value="Subtilisin-like"/>
    <property type="match status" value="1"/>
</dbReference>
<dbReference type="GO" id="GO:0006508">
    <property type="term" value="P:proteolysis"/>
    <property type="evidence" value="ECO:0007669"/>
    <property type="project" value="UniProtKB-KW"/>
</dbReference>
<organism evidence="5 6">
    <name type="scientific">Candidatus Gottesmanbacteria bacterium RIFCSPHIGHO2_01_FULL_42_12</name>
    <dbReference type="NCBI Taxonomy" id="1798377"/>
    <lineage>
        <taxon>Bacteria</taxon>
        <taxon>Candidatus Gottesmaniibacteriota</taxon>
    </lineage>
</organism>
<dbReference type="GO" id="GO:0008240">
    <property type="term" value="F:tripeptidyl-peptidase activity"/>
    <property type="evidence" value="ECO:0007669"/>
    <property type="project" value="TreeGrafter"/>
</dbReference>
<dbReference type="CDD" id="cd04056">
    <property type="entry name" value="Peptidases_S53"/>
    <property type="match status" value="1"/>
</dbReference>
<dbReference type="PANTHER" id="PTHR14218">
    <property type="entry name" value="PROTEASE S8 TRIPEPTIDYL PEPTIDASE I CLN2"/>
    <property type="match status" value="1"/>
</dbReference>
<protein>
    <recommendedName>
        <fullName evidence="4">Peptidase S53 domain-containing protein</fullName>
    </recommendedName>
</protein>
<evidence type="ECO:0000313" key="6">
    <source>
        <dbReference type="Proteomes" id="UP000178681"/>
    </source>
</evidence>
<dbReference type="GO" id="GO:0004252">
    <property type="term" value="F:serine-type endopeptidase activity"/>
    <property type="evidence" value="ECO:0007669"/>
    <property type="project" value="InterPro"/>
</dbReference>
<dbReference type="InterPro" id="IPR023828">
    <property type="entry name" value="Peptidase_S8_Ser-AS"/>
</dbReference>
<evidence type="ECO:0000256" key="3">
    <source>
        <dbReference type="ARBA" id="ARBA00022825"/>
    </source>
</evidence>
<accession>A0A1F5Z3R6</accession>
<keyword evidence="2" id="KW-0378">Hydrolase</keyword>
<dbReference type="Pfam" id="PF00082">
    <property type="entry name" value="Peptidase_S8"/>
    <property type="match status" value="1"/>
</dbReference>